<dbReference type="InterPro" id="IPR025979">
    <property type="entry name" value="ChrR-like_cupin_dom"/>
</dbReference>
<comment type="caution">
    <text evidence="2">The sequence shown here is derived from an EMBL/GenBank/DDBJ whole genome shotgun (WGS) entry which is preliminary data.</text>
</comment>
<evidence type="ECO:0000313" key="2">
    <source>
        <dbReference type="EMBL" id="KKL72557.1"/>
    </source>
</evidence>
<dbReference type="InterPro" id="IPR014710">
    <property type="entry name" value="RmlC-like_jellyroll"/>
</dbReference>
<dbReference type="SUPFAM" id="SSF51182">
    <property type="entry name" value="RmlC-like cupins"/>
    <property type="match status" value="1"/>
</dbReference>
<dbReference type="InterPro" id="IPR011051">
    <property type="entry name" value="RmlC_Cupin_sf"/>
</dbReference>
<proteinExistence type="predicted"/>
<accession>A0A0F9HBV0</accession>
<dbReference type="AlphaFoldDB" id="A0A0F9HBV0"/>
<protein>
    <recommendedName>
        <fullName evidence="1">ChrR-like cupin domain-containing protein</fullName>
    </recommendedName>
</protein>
<reference evidence="2" key="1">
    <citation type="journal article" date="2015" name="Nature">
        <title>Complex archaea that bridge the gap between prokaryotes and eukaryotes.</title>
        <authorList>
            <person name="Spang A."/>
            <person name="Saw J.H."/>
            <person name="Jorgensen S.L."/>
            <person name="Zaremba-Niedzwiedzka K."/>
            <person name="Martijn J."/>
            <person name="Lind A.E."/>
            <person name="van Eijk R."/>
            <person name="Schleper C."/>
            <person name="Guy L."/>
            <person name="Ettema T.J."/>
        </authorList>
    </citation>
    <scope>NUCLEOTIDE SEQUENCE</scope>
</reference>
<feature type="domain" description="ChrR-like cupin" evidence="1">
    <location>
        <begin position="13"/>
        <end position="105"/>
    </location>
</feature>
<dbReference type="EMBL" id="LAZR01025236">
    <property type="protein sequence ID" value="KKL72557.1"/>
    <property type="molecule type" value="Genomic_DNA"/>
</dbReference>
<sequence length="110" mass="12134">MTEEMNLEGVISINWQDVEAEEAAPGITQRVLWQGDNDKRVVVFEFKPGSVYPGLDVHEPGPEQVFVISGVFNDGRNDYKAGNFIHHPVGTSHIPQSKTGCVLLVIFPEG</sequence>
<dbReference type="Gene3D" id="2.60.120.10">
    <property type="entry name" value="Jelly Rolls"/>
    <property type="match status" value="1"/>
</dbReference>
<dbReference type="Pfam" id="PF12973">
    <property type="entry name" value="Cupin_7"/>
    <property type="match status" value="1"/>
</dbReference>
<name>A0A0F9HBV0_9ZZZZ</name>
<organism evidence="2">
    <name type="scientific">marine sediment metagenome</name>
    <dbReference type="NCBI Taxonomy" id="412755"/>
    <lineage>
        <taxon>unclassified sequences</taxon>
        <taxon>metagenomes</taxon>
        <taxon>ecological metagenomes</taxon>
    </lineage>
</organism>
<evidence type="ECO:0000259" key="1">
    <source>
        <dbReference type="Pfam" id="PF12973"/>
    </source>
</evidence>
<gene>
    <name evidence="2" type="ORF">LCGC14_2083730</name>
</gene>